<gene>
    <name evidence="1" type="ORF">B0J15DRAFT_486650</name>
</gene>
<dbReference type="AlphaFoldDB" id="A0A9P9R7P2"/>
<keyword evidence="2" id="KW-1185">Reference proteome</keyword>
<accession>A0A9P9R7P2</accession>
<name>A0A9P9R7P2_FUSSL</name>
<protein>
    <submittedName>
        <fullName evidence="1">Uncharacterized protein</fullName>
    </submittedName>
</protein>
<dbReference type="Proteomes" id="UP000736672">
    <property type="component" value="Unassembled WGS sequence"/>
</dbReference>
<sequence length="162" mass="18164">MTPDSTDLTPAELEAQDAQLIRAGFYAARLELFPRQVLGINTRTILYGDAREPPEQCAKCREGKGALVGCVVIKGIESCANCSWNRSGGPCSCCPPKPPSKSRNKRKAVELEDEFDSDLQREFLRAFLDREWDIGTLEQFREIITYLINHARKRARTATTGE</sequence>
<dbReference type="InterPro" id="IPR022190">
    <property type="entry name" value="DUF3716"/>
</dbReference>
<organism evidence="1 2">
    <name type="scientific">Fusarium solani</name>
    <name type="common">Filamentous fungus</name>
    <dbReference type="NCBI Taxonomy" id="169388"/>
    <lineage>
        <taxon>Eukaryota</taxon>
        <taxon>Fungi</taxon>
        <taxon>Dikarya</taxon>
        <taxon>Ascomycota</taxon>
        <taxon>Pezizomycotina</taxon>
        <taxon>Sordariomycetes</taxon>
        <taxon>Hypocreomycetidae</taxon>
        <taxon>Hypocreales</taxon>
        <taxon>Nectriaceae</taxon>
        <taxon>Fusarium</taxon>
        <taxon>Fusarium solani species complex</taxon>
    </lineage>
</organism>
<dbReference type="OrthoDB" id="5028429at2759"/>
<proteinExistence type="predicted"/>
<reference evidence="1" key="1">
    <citation type="journal article" date="2021" name="Nat. Commun.">
        <title>Genetic determinants of endophytism in the Arabidopsis root mycobiome.</title>
        <authorList>
            <person name="Mesny F."/>
            <person name="Miyauchi S."/>
            <person name="Thiergart T."/>
            <person name="Pickel B."/>
            <person name="Atanasova L."/>
            <person name="Karlsson M."/>
            <person name="Huettel B."/>
            <person name="Barry K.W."/>
            <person name="Haridas S."/>
            <person name="Chen C."/>
            <person name="Bauer D."/>
            <person name="Andreopoulos W."/>
            <person name="Pangilinan J."/>
            <person name="LaButti K."/>
            <person name="Riley R."/>
            <person name="Lipzen A."/>
            <person name="Clum A."/>
            <person name="Drula E."/>
            <person name="Henrissat B."/>
            <person name="Kohler A."/>
            <person name="Grigoriev I.V."/>
            <person name="Martin F.M."/>
            <person name="Hacquard S."/>
        </authorList>
    </citation>
    <scope>NUCLEOTIDE SEQUENCE</scope>
    <source>
        <strain evidence="1">FSSC 5 MPI-SDFR-AT-0091</strain>
    </source>
</reference>
<dbReference type="EMBL" id="JAGTJS010000005">
    <property type="protein sequence ID" value="KAH7268373.1"/>
    <property type="molecule type" value="Genomic_DNA"/>
</dbReference>
<dbReference type="Pfam" id="PF12511">
    <property type="entry name" value="DUF3716"/>
    <property type="match status" value="1"/>
</dbReference>
<evidence type="ECO:0000313" key="1">
    <source>
        <dbReference type="EMBL" id="KAH7268373.1"/>
    </source>
</evidence>
<evidence type="ECO:0000313" key="2">
    <source>
        <dbReference type="Proteomes" id="UP000736672"/>
    </source>
</evidence>
<comment type="caution">
    <text evidence="1">The sequence shown here is derived from an EMBL/GenBank/DDBJ whole genome shotgun (WGS) entry which is preliminary data.</text>
</comment>